<name>A0A2M9HDW1_9BIFI</name>
<gene>
    <name evidence="2" type="ORF">CSQ87_07200</name>
</gene>
<keyword evidence="1" id="KW-0472">Membrane</keyword>
<reference evidence="2 3" key="1">
    <citation type="submission" date="2017-10" db="EMBL/GenBank/DDBJ databases">
        <title>Draft genome sequences of strains TRE 1, TRE 9, TRE H and TRI 7, isolated from tamarins, belonging to four potential novel Bifidobacterium species.</title>
        <authorList>
            <person name="Mattarelli P."/>
            <person name="Modesto M."/>
            <person name="Puglisi E."/>
            <person name="Morelli L."/>
            <person name="Spezio C."/>
            <person name="Bonetti A."/>
            <person name="Sandri C."/>
        </authorList>
    </citation>
    <scope>NUCLEOTIDE SEQUENCE [LARGE SCALE GENOMIC DNA]</scope>
    <source>
        <strain evidence="3">TRI7</strain>
    </source>
</reference>
<feature type="transmembrane region" description="Helical" evidence="1">
    <location>
        <begin position="21"/>
        <end position="42"/>
    </location>
</feature>
<sequence>MSTGTRREHRANGSGSRVRSAGKIVMSAVTVIGLVGAFALLGTDLLPASTDRGSIEGGHSAKVGQTVLQSYCPARMRLADTGSYGDSEYQVSEGNNTGRTMFAAFGSVYDSDIARLDGSHAQKTQSVDLTDTTKAFVHASNSTDQALVQTTRMLDMSQGSGSAASTVSWATEGDLKGVSATRCVTPQLSQSFLLPSTQTGWTHQMVLANPSDKSTSVRISAWGASNGRSIALATDSTVTVAGQSETMVNLSAAAPDERAVYVSVVSETTAVAAVVRTVHMDGLTSKGSDFATPLADADRRIILPGMQSGATATVDLFSGKDASATLSWITRGGLKEAKKTTIKANTVGRVSLGEVPANTVGVLVESDDAIRAAAICDLNGSGDSQSDFSLINGVTSTRISGLVFPQGVKATLNLVNTADKDAAVTLVGYKEDGSRAGEKDLTVPARSGIWLQPSDVASSIAAMTMSDASGSVAWGGLVHVADVDNAKVRGIAFLEPTSLMPVQATVRTTQSLNVVR</sequence>
<dbReference type="InterPro" id="IPR043777">
    <property type="entry name" value="DUF5719"/>
</dbReference>
<proteinExistence type="predicted"/>
<dbReference type="Proteomes" id="UP000231451">
    <property type="component" value="Unassembled WGS sequence"/>
</dbReference>
<evidence type="ECO:0000313" key="3">
    <source>
        <dbReference type="Proteomes" id="UP000231451"/>
    </source>
</evidence>
<dbReference type="EMBL" id="PEBK01000006">
    <property type="protein sequence ID" value="PJM75004.1"/>
    <property type="molecule type" value="Genomic_DNA"/>
</dbReference>
<organism evidence="2 3">
    <name type="scientific">Bifidobacterium simiarum</name>
    <dbReference type="NCBI Taxonomy" id="2045441"/>
    <lineage>
        <taxon>Bacteria</taxon>
        <taxon>Bacillati</taxon>
        <taxon>Actinomycetota</taxon>
        <taxon>Actinomycetes</taxon>
        <taxon>Bifidobacteriales</taxon>
        <taxon>Bifidobacteriaceae</taxon>
        <taxon>Bifidobacterium</taxon>
    </lineage>
</organism>
<dbReference type="RefSeq" id="WP_100513201.1">
    <property type="nucleotide sequence ID" value="NZ_PEBK01000006.1"/>
</dbReference>
<evidence type="ECO:0008006" key="4">
    <source>
        <dbReference type="Google" id="ProtNLM"/>
    </source>
</evidence>
<evidence type="ECO:0000256" key="1">
    <source>
        <dbReference type="SAM" id="Phobius"/>
    </source>
</evidence>
<dbReference type="Pfam" id="PF18986">
    <property type="entry name" value="DUF5719"/>
    <property type="match status" value="1"/>
</dbReference>
<protein>
    <recommendedName>
        <fullName evidence="4">Organic solvents resistance ABC transporter permease</fullName>
    </recommendedName>
</protein>
<dbReference type="AlphaFoldDB" id="A0A2M9HDW1"/>
<accession>A0A2M9HDW1</accession>
<keyword evidence="3" id="KW-1185">Reference proteome</keyword>
<comment type="caution">
    <text evidence="2">The sequence shown here is derived from an EMBL/GenBank/DDBJ whole genome shotgun (WGS) entry which is preliminary data.</text>
</comment>
<keyword evidence="1" id="KW-1133">Transmembrane helix</keyword>
<dbReference type="OrthoDB" id="3240451at2"/>
<keyword evidence="1" id="KW-0812">Transmembrane</keyword>
<evidence type="ECO:0000313" key="2">
    <source>
        <dbReference type="EMBL" id="PJM75004.1"/>
    </source>
</evidence>